<dbReference type="AlphaFoldDB" id="A0AAV4NWD5"/>
<dbReference type="Proteomes" id="UP001054837">
    <property type="component" value="Unassembled WGS sequence"/>
</dbReference>
<feature type="compositionally biased region" description="Acidic residues" evidence="1">
    <location>
        <begin position="274"/>
        <end position="284"/>
    </location>
</feature>
<comment type="caution">
    <text evidence="3">The sequence shown here is derived from an EMBL/GenBank/DDBJ whole genome shotgun (WGS) entry which is preliminary data.</text>
</comment>
<evidence type="ECO:0000313" key="4">
    <source>
        <dbReference type="Proteomes" id="UP001054837"/>
    </source>
</evidence>
<keyword evidence="3" id="KW-0378">Hydrolase</keyword>
<feature type="region of interest" description="Disordered" evidence="1">
    <location>
        <begin position="264"/>
        <end position="284"/>
    </location>
</feature>
<reference evidence="3 4" key="1">
    <citation type="submission" date="2021-06" db="EMBL/GenBank/DDBJ databases">
        <title>Caerostris darwini draft genome.</title>
        <authorList>
            <person name="Kono N."/>
            <person name="Arakawa K."/>
        </authorList>
    </citation>
    <scope>NUCLEOTIDE SEQUENCE [LARGE SCALE GENOMIC DNA]</scope>
</reference>
<dbReference type="GO" id="GO:0004386">
    <property type="term" value="F:helicase activity"/>
    <property type="evidence" value="ECO:0007669"/>
    <property type="project" value="UniProtKB-KW"/>
</dbReference>
<evidence type="ECO:0000259" key="2">
    <source>
        <dbReference type="Pfam" id="PF20209"/>
    </source>
</evidence>
<protein>
    <submittedName>
        <fullName evidence="3">ATP-dependent DNA helicase</fullName>
    </submittedName>
</protein>
<sequence>MLTAMEDNVKAHDLERKRIARSKPETRARQNALPRERRALKRQQAINPHDDNIKHTKCVQTPSLYPPSCSCPLKDTFNSSSSVTSSCSHCFLNNTHSDLNEYSHEKQWLKVEEPCSDHIRKRNVPNLAANYGFRYPQQPSCLSELNDLEERLIALRIPFMQIRELGRDRQYGIKGSVTNVPSDLHKSVDCLPRNVNDSATIYVKLKKRLSFKSHFMYQCVNPNRVYNAALYLMNKPLYPSQNVNIDLEWLEKFRTESFPEGSNAFADLNPISSEESDESDIDDDDYDDPFVNSAPVETVINKLNTNIDAGLALAPSEDQMPLSVLFDDLAEELSYPRIYCGNMRRFTRKKPPTYSEIVNSELRRYDGRSATPQKILYSHQKNLHKFLLNSIQICLRNKIPTDSSLTAQQVQDQQCLRQLSYKNQAYKFMKTIKCSPAHWENEKNRVCAQIRQFGMSALVLTLSAAISCTNNANTKNANTKNADTHG</sequence>
<feature type="compositionally biased region" description="Basic and acidic residues" evidence="1">
    <location>
        <begin position="7"/>
        <end position="28"/>
    </location>
</feature>
<dbReference type="Pfam" id="PF20209">
    <property type="entry name" value="DUF6570"/>
    <property type="match status" value="1"/>
</dbReference>
<keyword evidence="3" id="KW-0547">Nucleotide-binding</keyword>
<keyword evidence="4" id="KW-1185">Reference proteome</keyword>
<name>A0AAV4NWD5_9ARAC</name>
<dbReference type="InterPro" id="IPR046700">
    <property type="entry name" value="DUF6570"/>
</dbReference>
<proteinExistence type="predicted"/>
<accession>A0AAV4NWD5</accession>
<feature type="domain" description="DUF6570" evidence="2">
    <location>
        <begin position="122"/>
        <end position="250"/>
    </location>
</feature>
<feature type="region of interest" description="Disordered" evidence="1">
    <location>
        <begin position="1"/>
        <end position="37"/>
    </location>
</feature>
<dbReference type="EMBL" id="BPLQ01002100">
    <property type="protein sequence ID" value="GIX88643.1"/>
    <property type="molecule type" value="Genomic_DNA"/>
</dbReference>
<keyword evidence="3" id="KW-0347">Helicase</keyword>
<evidence type="ECO:0000313" key="3">
    <source>
        <dbReference type="EMBL" id="GIX88643.1"/>
    </source>
</evidence>
<gene>
    <name evidence="3" type="primary">AVEN_267640_1</name>
    <name evidence="3" type="ORF">CDAR_494111</name>
</gene>
<keyword evidence="3" id="KW-0067">ATP-binding</keyword>
<organism evidence="3 4">
    <name type="scientific">Caerostris darwini</name>
    <dbReference type="NCBI Taxonomy" id="1538125"/>
    <lineage>
        <taxon>Eukaryota</taxon>
        <taxon>Metazoa</taxon>
        <taxon>Ecdysozoa</taxon>
        <taxon>Arthropoda</taxon>
        <taxon>Chelicerata</taxon>
        <taxon>Arachnida</taxon>
        <taxon>Araneae</taxon>
        <taxon>Araneomorphae</taxon>
        <taxon>Entelegynae</taxon>
        <taxon>Araneoidea</taxon>
        <taxon>Araneidae</taxon>
        <taxon>Caerostris</taxon>
    </lineage>
</organism>
<evidence type="ECO:0000256" key="1">
    <source>
        <dbReference type="SAM" id="MobiDB-lite"/>
    </source>
</evidence>